<dbReference type="InterPro" id="IPR036412">
    <property type="entry name" value="HAD-like_sf"/>
</dbReference>
<protein>
    <submittedName>
        <fullName evidence="1">Uncharacterized protein</fullName>
    </submittedName>
</protein>
<comment type="caution">
    <text evidence="1">The sequence shown here is derived from an EMBL/GenBank/DDBJ whole genome shotgun (WGS) entry which is preliminary data.</text>
</comment>
<name>X6LQT4_RETFI</name>
<feature type="non-terminal residue" evidence="1">
    <location>
        <position position="1"/>
    </location>
</feature>
<keyword evidence="2" id="KW-1185">Reference proteome</keyword>
<evidence type="ECO:0000313" key="1">
    <source>
        <dbReference type="EMBL" id="ETO03751.1"/>
    </source>
</evidence>
<dbReference type="GO" id="GO:0000166">
    <property type="term" value="F:nucleotide binding"/>
    <property type="evidence" value="ECO:0007669"/>
    <property type="project" value="InterPro"/>
</dbReference>
<organism evidence="1 2">
    <name type="scientific">Reticulomyxa filosa</name>
    <dbReference type="NCBI Taxonomy" id="46433"/>
    <lineage>
        <taxon>Eukaryota</taxon>
        <taxon>Sar</taxon>
        <taxon>Rhizaria</taxon>
        <taxon>Retaria</taxon>
        <taxon>Foraminifera</taxon>
        <taxon>Monothalamids</taxon>
        <taxon>Reticulomyxidae</taxon>
        <taxon>Reticulomyxa</taxon>
    </lineage>
</organism>
<dbReference type="GO" id="GO:0045332">
    <property type="term" value="P:phospholipid translocation"/>
    <property type="evidence" value="ECO:0007669"/>
    <property type="project" value="TreeGrafter"/>
</dbReference>
<reference evidence="1 2" key="1">
    <citation type="journal article" date="2013" name="Curr. Biol.">
        <title>The Genome of the Foraminiferan Reticulomyxa filosa.</title>
        <authorList>
            <person name="Glockner G."/>
            <person name="Hulsmann N."/>
            <person name="Schleicher M."/>
            <person name="Noegel A.A."/>
            <person name="Eichinger L."/>
            <person name="Gallinger C."/>
            <person name="Pawlowski J."/>
            <person name="Sierra R."/>
            <person name="Euteneuer U."/>
            <person name="Pillet L."/>
            <person name="Moustafa A."/>
            <person name="Platzer M."/>
            <person name="Groth M."/>
            <person name="Szafranski K."/>
            <person name="Schliwa M."/>
        </authorList>
    </citation>
    <scope>NUCLEOTIDE SEQUENCE [LARGE SCALE GENOMIC DNA]</scope>
</reference>
<dbReference type="GO" id="GO:0140326">
    <property type="term" value="F:ATPase-coupled intramembrane lipid transporter activity"/>
    <property type="evidence" value="ECO:0007669"/>
    <property type="project" value="TreeGrafter"/>
</dbReference>
<dbReference type="PANTHER" id="PTHR24092:SF190">
    <property type="entry name" value="PHOSPHOLIPID-TRANSPORTING ATPASE"/>
    <property type="match status" value="1"/>
</dbReference>
<dbReference type="SUPFAM" id="SSF56784">
    <property type="entry name" value="HAD-like"/>
    <property type="match status" value="1"/>
</dbReference>
<dbReference type="PANTHER" id="PTHR24092">
    <property type="entry name" value="PROBABLE PHOSPHOLIPID-TRANSPORTING ATPASE"/>
    <property type="match status" value="1"/>
</dbReference>
<dbReference type="GO" id="GO:0005886">
    <property type="term" value="C:plasma membrane"/>
    <property type="evidence" value="ECO:0007669"/>
    <property type="project" value="TreeGrafter"/>
</dbReference>
<sequence length="203" mass="23349">FCNLYTNMHIYLYVQMKRWSMLGELPFSSKRKRMTVIFKNNTTGKIHVTIKGADSEMVKLIAGKEENPHWNTYEECLNTYSEEGLRTLVIAEAILNPSWWNEWGPKYHANKQDKLMATANEAGHIRGACGDLCRFCKFYEEMEIDAKVELLGVTAIEDKLQDRVPDTISKMLEANIKVWMLTGDKQKTAENIGIACNLLEPCY</sequence>
<accession>X6LQT4</accession>
<dbReference type="EMBL" id="ASPP01032265">
    <property type="protein sequence ID" value="ETO03751.1"/>
    <property type="molecule type" value="Genomic_DNA"/>
</dbReference>
<evidence type="ECO:0000313" key="2">
    <source>
        <dbReference type="Proteomes" id="UP000023152"/>
    </source>
</evidence>
<dbReference type="OMA" id="LNEIMIA"/>
<dbReference type="GO" id="GO:0005802">
    <property type="term" value="C:trans-Golgi network"/>
    <property type="evidence" value="ECO:0007669"/>
    <property type="project" value="TreeGrafter"/>
</dbReference>
<dbReference type="GO" id="GO:0007030">
    <property type="term" value="P:Golgi organization"/>
    <property type="evidence" value="ECO:0007669"/>
    <property type="project" value="TreeGrafter"/>
</dbReference>
<dbReference type="Gene3D" id="3.40.1110.10">
    <property type="entry name" value="Calcium-transporting ATPase, cytoplasmic domain N"/>
    <property type="match status" value="1"/>
</dbReference>
<gene>
    <name evidence="1" type="ORF">RFI_33651</name>
</gene>
<proteinExistence type="predicted"/>
<dbReference type="InterPro" id="IPR023299">
    <property type="entry name" value="ATPase_P-typ_cyto_dom_N"/>
</dbReference>
<dbReference type="Gene3D" id="3.40.50.1000">
    <property type="entry name" value="HAD superfamily/HAD-like"/>
    <property type="match status" value="1"/>
</dbReference>
<dbReference type="AlphaFoldDB" id="X6LQT4"/>
<dbReference type="OrthoDB" id="377733at2759"/>
<dbReference type="Pfam" id="PF13246">
    <property type="entry name" value="Cation_ATPase"/>
    <property type="match status" value="1"/>
</dbReference>
<dbReference type="SUPFAM" id="SSF81660">
    <property type="entry name" value="Metal cation-transporting ATPase, ATP-binding domain N"/>
    <property type="match status" value="1"/>
</dbReference>
<dbReference type="Proteomes" id="UP000023152">
    <property type="component" value="Unassembled WGS sequence"/>
</dbReference>
<dbReference type="InterPro" id="IPR023214">
    <property type="entry name" value="HAD_sf"/>
</dbReference>